<keyword evidence="3" id="KW-1185">Reference proteome</keyword>
<keyword evidence="1" id="KW-1133">Transmembrane helix</keyword>
<keyword evidence="1" id="KW-0472">Membrane</keyword>
<comment type="caution">
    <text evidence="2">The sequence shown here is derived from an EMBL/GenBank/DDBJ whole genome shotgun (WGS) entry which is preliminary data.</text>
</comment>
<accession>A0ABU7FSI1</accession>
<dbReference type="Proteomes" id="UP001333996">
    <property type="component" value="Unassembled WGS sequence"/>
</dbReference>
<feature type="transmembrane region" description="Helical" evidence="1">
    <location>
        <begin position="20"/>
        <end position="39"/>
    </location>
</feature>
<evidence type="ECO:0000313" key="2">
    <source>
        <dbReference type="EMBL" id="MED7826732.1"/>
    </source>
</evidence>
<protein>
    <recommendedName>
        <fullName evidence="4">ABC transporter permease</fullName>
    </recommendedName>
</protein>
<proteinExistence type="predicted"/>
<feature type="transmembrane region" description="Helical" evidence="1">
    <location>
        <begin position="227"/>
        <end position="247"/>
    </location>
</feature>
<organism evidence="2 3">
    <name type="scientific">Streptomyces chiangmaiensis</name>
    <dbReference type="NCBI Taxonomy" id="766497"/>
    <lineage>
        <taxon>Bacteria</taxon>
        <taxon>Bacillati</taxon>
        <taxon>Actinomycetota</taxon>
        <taxon>Actinomycetes</taxon>
        <taxon>Kitasatosporales</taxon>
        <taxon>Streptomycetaceae</taxon>
        <taxon>Streptomyces</taxon>
    </lineage>
</organism>
<keyword evidence="1" id="KW-0812">Transmembrane</keyword>
<evidence type="ECO:0000256" key="1">
    <source>
        <dbReference type="SAM" id="Phobius"/>
    </source>
</evidence>
<sequence>MRRLVAGEIHKLITTRLWLWLLLSSMALTALYASLLVAFADAPDTWTPSLDTPAGQQSLFAVASGGSSTLTAVLAAIGITGEYRHRTATATFLTTPHRGRIIAAKLITYGLVGILYATACLAIVTVIALPWLAAKGIDIDLTANGIPATALGVLTGDAIFALIGVGVGALIRDQVATVVALLVYRFVAEPVVTNIPALKGWTLYLPGPASQALTNVTLTTQHFLHTWQGGLLLTGYGLAFALTGSLFSMRRDIN</sequence>
<feature type="transmembrane region" description="Helical" evidence="1">
    <location>
        <begin position="59"/>
        <end position="79"/>
    </location>
</feature>
<name>A0ABU7FSI1_9ACTN</name>
<dbReference type="RefSeq" id="WP_329511125.1">
    <property type="nucleotide sequence ID" value="NZ_BAAAYZ010000024.1"/>
</dbReference>
<evidence type="ECO:0000313" key="3">
    <source>
        <dbReference type="Proteomes" id="UP001333996"/>
    </source>
</evidence>
<feature type="transmembrane region" description="Helical" evidence="1">
    <location>
        <begin position="145"/>
        <end position="171"/>
    </location>
</feature>
<feature type="transmembrane region" description="Helical" evidence="1">
    <location>
        <begin position="178"/>
        <end position="198"/>
    </location>
</feature>
<gene>
    <name evidence="2" type="ORF">VXC91_33515</name>
</gene>
<evidence type="ECO:0008006" key="4">
    <source>
        <dbReference type="Google" id="ProtNLM"/>
    </source>
</evidence>
<feature type="transmembrane region" description="Helical" evidence="1">
    <location>
        <begin position="106"/>
        <end position="133"/>
    </location>
</feature>
<reference evidence="2" key="1">
    <citation type="submission" date="2024-01" db="EMBL/GenBank/DDBJ databases">
        <title>First draft genome sequence data of TA4-1, the type strain of Gram-positive actinobacterium Streptomyces chiangmaiensis.</title>
        <authorList>
            <person name="Yasawong M."/>
            <person name="Nantapong N."/>
        </authorList>
    </citation>
    <scope>NUCLEOTIDE SEQUENCE</scope>
    <source>
        <strain evidence="2">TA4-1</strain>
    </source>
</reference>
<dbReference type="EMBL" id="JAYWVC010000176">
    <property type="protein sequence ID" value="MED7826732.1"/>
    <property type="molecule type" value="Genomic_DNA"/>
</dbReference>